<dbReference type="NCBIfam" id="TIGR03871">
    <property type="entry name" value="ABC_peri_MoxJ_2"/>
    <property type="match status" value="1"/>
</dbReference>
<dbReference type="KEGG" id="fiy:BN1229_v1_0566"/>
<keyword evidence="1" id="KW-0732">Signal</keyword>
<dbReference type="Pfam" id="PF00497">
    <property type="entry name" value="SBP_bac_3"/>
    <property type="match status" value="1"/>
</dbReference>
<dbReference type="SMART" id="SM00062">
    <property type="entry name" value="PBPb"/>
    <property type="match status" value="1"/>
</dbReference>
<protein>
    <submittedName>
        <fullName evidence="3">Putative XoxJ-and MxaJ-like protein</fullName>
    </submittedName>
</protein>
<dbReference type="EMBL" id="LN829119">
    <property type="protein sequence ID" value="CPR15924.1"/>
    <property type="molecule type" value="Genomic_DNA"/>
</dbReference>
<sequence>MATRKMLALRASSIGLIVALGVILLGGAAAEAAEGERVDLVNRQVLRVCADPANMPFSNQDPKNPGFENKIADIVAAELGIPVEYTWFPQSTGFIRRTLFAKACDVVMGYAQGDEMVLNTNHYYRSAYALVFRKGQGLDGISTLSDPRLLGKRLGVVAGSPPATIISRLGMMGNVKPYQLFVDRRYMSPSELMVADIRSGEIAAGVLWGPNAGYFSKRGGEELEVVPLLKEGNSPRMTYRITMGVRQGEDTWKHELNEIIAKRQGDIDQVLLDYGVPIIDEQDQLITKARK</sequence>
<dbReference type="SUPFAM" id="SSF53850">
    <property type="entry name" value="Periplasmic binding protein-like II"/>
    <property type="match status" value="1"/>
</dbReference>
<organism evidence="3 4">
    <name type="scientific">Candidatus Filomicrobium marinum</name>
    <dbReference type="NCBI Taxonomy" id="1608628"/>
    <lineage>
        <taxon>Bacteria</taxon>
        <taxon>Pseudomonadati</taxon>
        <taxon>Pseudomonadota</taxon>
        <taxon>Alphaproteobacteria</taxon>
        <taxon>Hyphomicrobiales</taxon>
        <taxon>Hyphomicrobiaceae</taxon>
        <taxon>Filomicrobium</taxon>
    </lineage>
</organism>
<dbReference type="Gene3D" id="3.40.190.10">
    <property type="entry name" value="Periplasmic binding protein-like II"/>
    <property type="match status" value="2"/>
</dbReference>
<dbReference type="PANTHER" id="PTHR35936:SF17">
    <property type="entry name" value="ARGININE-BINDING EXTRACELLULAR PROTEIN ARTP"/>
    <property type="match status" value="1"/>
</dbReference>
<dbReference type="PANTHER" id="PTHR35936">
    <property type="entry name" value="MEMBRANE-BOUND LYTIC MUREIN TRANSGLYCOSYLASE F"/>
    <property type="match status" value="1"/>
</dbReference>
<evidence type="ECO:0000313" key="4">
    <source>
        <dbReference type="Proteomes" id="UP000033187"/>
    </source>
</evidence>
<evidence type="ECO:0000259" key="2">
    <source>
        <dbReference type="SMART" id="SM00062"/>
    </source>
</evidence>
<dbReference type="Proteomes" id="UP000033187">
    <property type="component" value="Chromosome 1"/>
</dbReference>
<proteinExistence type="predicted"/>
<gene>
    <name evidence="3" type="ORF">YBN1229_v1_0566</name>
</gene>
<accession>A0A0D6JBN8</accession>
<name>A0A0D6JBN8_9HYPH</name>
<keyword evidence="4" id="KW-1185">Reference proteome</keyword>
<dbReference type="InterPro" id="IPR001638">
    <property type="entry name" value="Solute-binding_3/MltF_N"/>
</dbReference>
<reference evidence="4" key="1">
    <citation type="submission" date="2015-02" db="EMBL/GenBank/DDBJ databases">
        <authorList>
            <person name="Chooi Y.-H."/>
        </authorList>
    </citation>
    <scope>NUCLEOTIDE SEQUENCE [LARGE SCALE GENOMIC DNA]</scope>
    <source>
        <strain evidence="4">strain Y</strain>
    </source>
</reference>
<evidence type="ECO:0000313" key="3">
    <source>
        <dbReference type="EMBL" id="CPR15924.1"/>
    </source>
</evidence>
<dbReference type="AlphaFoldDB" id="A0A0D6JBN8"/>
<dbReference type="InterPro" id="IPR022448">
    <property type="entry name" value="Quinoprotein_dehydrogenase"/>
</dbReference>
<evidence type="ECO:0000256" key="1">
    <source>
        <dbReference type="ARBA" id="ARBA00022729"/>
    </source>
</evidence>
<feature type="domain" description="Solute-binding protein family 3/N-terminal" evidence="2">
    <location>
        <begin position="45"/>
        <end position="278"/>
    </location>
</feature>